<reference evidence="4 5" key="1">
    <citation type="submission" date="2016-10" db="EMBL/GenBank/DDBJ databases">
        <authorList>
            <person name="Varghese N."/>
            <person name="Submissions S."/>
        </authorList>
    </citation>
    <scope>NUCLEOTIDE SEQUENCE [LARGE SCALE GENOMIC DNA]</scope>
    <source>
        <strain evidence="4 5">DSM 17997</strain>
    </source>
</reference>
<protein>
    <submittedName>
        <fullName evidence="4">Molybdate transport system ATP-binding protein</fullName>
    </submittedName>
</protein>
<keyword evidence="5" id="KW-1185">Reference proteome</keyword>
<evidence type="ECO:0000256" key="2">
    <source>
        <dbReference type="ARBA" id="ARBA00022840"/>
    </source>
</evidence>
<evidence type="ECO:0000259" key="3">
    <source>
        <dbReference type="PROSITE" id="PS50893"/>
    </source>
</evidence>
<sequence length="496" mass="56008">MDPLLSLQNATVKSLDKTIFVDLDFEWKKGQHWAIIGPSGTEQTAFLDTLMGKTILSKGILEKPFAKAYQDEKTENGEINSFRDLIASVSQDYQFRNKSNLQNFYYQQRFNSMESEDTATVGDYLEGIEVKLEGPWDKEKTMVLMRLTALRGKSLIKLSNGETRRLTIASALMKNPRLLFLDQPMTGLDIASRRDFGFILQEIIASGTHVIMSANPNEIPECITHLAVLKNKKIDELLENTKELGLLSGINRSLEFDWELLKNLLKDKPDASFQTIVDLKAVTITYGDKVILDKVGWTIAPGDRWVLKGDNGAGKSTLLSLLLGENPQAYANDIWLFGRKRGTGESIWDIKKHVGFVAPELSRYFPRNQTCLKVVLSGLFDTMGLFKKVNGEEESLARVWLELFNLSNIGQVMFHQISVENQRFVLLARAMIKMPALLILDEASQGLDAQQSLLFRNTIDQICAYTSISMIFVSHYEEAIPKAFTKILHLENGRVI</sequence>
<dbReference type="InterPro" id="IPR003439">
    <property type="entry name" value="ABC_transporter-like_ATP-bd"/>
</dbReference>
<dbReference type="InterPro" id="IPR027417">
    <property type="entry name" value="P-loop_NTPase"/>
</dbReference>
<feature type="domain" description="ABC transporter" evidence="3">
    <location>
        <begin position="277"/>
        <end position="496"/>
    </location>
</feature>
<gene>
    <name evidence="4" type="ORF">SAMN05444412_10511</name>
</gene>
<proteinExistence type="predicted"/>
<dbReference type="Pfam" id="PF00005">
    <property type="entry name" value="ABC_tran"/>
    <property type="match status" value="2"/>
</dbReference>
<keyword evidence="1" id="KW-0547">Nucleotide-binding</keyword>
<dbReference type="SUPFAM" id="SSF52540">
    <property type="entry name" value="P-loop containing nucleoside triphosphate hydrolases"/>
    <property type="match status" value="2"/>
</dbReference>
<evidence type="ECO:0000313" key="4">
    <source>
        <dbReference type="EMBL" id="SDZ04457.1"/>
    </source>
</evidence>
<keyword evidence="2 4" id="KW-0067">ATP-binding</keyword>
<dbReference type="PANTHER" id="PTHR43158:SF2">
    <property type="entry name" value="SKFA PEPTIDE EXPORT ATP-BINDING PROTEIN SKFE"/>
    <property type="match status" value="1"/>
</dbReference>
<evidence type="ECO:0000256" key="1">
    <source>
        <dbReference type="ARBA" id="ARBA00022741"/>
    </source>
</evidence>
<dbReference type="SMART" id="SM00382">
    <property type="entry name" value="AAA"/>
    <property type="match status" value="2"/>
</dbReference>
<dbReference type="GO" id="GO:0005524">
    <property type="term" value="F:ATP binding"/>
    <property type="evidence" value="ECO:0007669"/>
    <property type="project" value="UniProtKB-KW"/>
</dbReference>
<feature type="domain" description="ABC transporter" evidence="3">
    <location>
        <begin position="5"/>
        <end position="256"/>
    </location>
</feature>
<dbReference type="RefSeq" id="WP_019599541.1">
    <property type="nucleotide sequence ID" value="NZ_FNQC01000005.1"/>
</dbReference>
<accession>A0A1H3PTK4</accession>
<dbReference type="Gene3D" id="3.40.50.300">
    <property type="entry name" value="P-loop containing nucleotide triphosphate hydrolases"/>
    <property type="match status" value="2"/>
</dbReference>
<name>A0A1H3PTK4_9BACT</name>
<organism evidence="4 5">
    <name type="scientific">Rhodonellum ikkaensis</name>
    <dbReference type="NCBI Taxonomy" id="336829"/>
    <lineage>
        <taxon>Bacteria</taxon>
        <taxon>Pseudomonadati</taxon>
        <taxon>Bacteroidota</taxon>
        <taxon>Cytophagia</taxon>
        <taxon>Cytophagales</taxon>
        <taxon>Cytophagaceae</taxon>
        <taxon>Rhodonellum</taxon>
    </lineage>
</organism>
<dbReference type="PANTHER" id="PTHR43158">
    <property type="entry name" value="SKFA PEPTIDE EXPORT ATP-BINDING PROTEIN SKFE"/>
    <property type="match status" value="1"/>
</dbReference>
<comment type="caution">
    <text evidence="4">The sequence shown here is derived from an EMBL/GenBank/DDBJ whole genome shotgun (WGS) entry which is preliminary data.</text>
</comment>
<dbReference type="Proteomes" id="UP000199663">
    <property type="component" value="Unassembled WGS sequence"/>
</dbReference>
<dbReference type="PROSITE" id="PS50893">
    <property type="entry name" value="ABC_TRANSPORTER_2"/>
    <property type="match status" value="2"/>
</dbReference>
<evidence type="ECO:0000313" key="5">
    <source>
        <dbReference type="Proteomes" id="UP000199663"/>
    </source>
</evidence>
<dbReference type="InterPro" id="IPR003593">
    <property type="entry name" value="AAA+_ATPase"/>
</dbReference>
<dbReference type="EMBL" id="FNQC01000005">
    <property type="protein sequence ID" value="SDZ04457.1"/>
    <property type="molecule type" value="Genomic_DNA"/>
</dbReference>